<protein>
    <submittedName>
        <fullName evidence="1">SLC2A3 protein</fullName>
    </submittedName>
</protein>
<sequence>MSDVLQPGELKKAGEIPAAPGYADFGQALKLLRVVRGDEVSAYSEPSVRRFLRETKEELDAADHYNLKAREFDFAAQAAEDDEAGFYFISYAWEPPSRVDARRGVAPGEDPYFPSSEQQQGRPEVFTDAREWYAQAQAKSLYLECRGQREVHPRDCLFWIERACLPQSGPIFEMARSQSFFLLEFILLSKAMIAVASPHFFSRGWCLFEFATKLATAPDSNPAALGIAWKAFVSFGSRKDGFPASLYADVIRHISIEMAEFSVANDRDFLLCHVDRLFVSRSAFDRFAKFVALARLGRSCYTREDRKPFIIVAHDEGFGQLGQLLDVDSTFDARKSPDALQTFDDALRPMLAEERAQAVRLQVVEDLQALAAQSRSKLRSR</sequence>
<proteinExistence type="predicted"/>
<comment type="caution">
    <text evidence="1">The sequence shown here is derived from an EMBL/GenBank/DDBJ whole genome shotgun (WGS) entry which is preliminary data.</text>
</comment>
<dbReference type="OrthoDB" id="418343at2759"/>
<evidence type="ECO:0000313" key="1">
    <source>
        <dbReference type="EMBL" id="CAE7657039.1"/>
    </source>
</evidence>
<accession>A0A812VX69</accession>
<gene>
    <name evidence="1" type="primary">SLC2A3</name>
    <name evidence="1" type="ORF">SPIL2461_LOCUS17682</name>
</gene>
<keyword evidence="2" id="KW-1185">Reference proteome</keyword>
<organism evidence="1 2">
    <name type="scientific">Symbiodinium pilosum</name>
    <name type="common">Dinoflagellate</name>
    <dbReference type="NCBI Taxonomy" id="2952"/>
    <lineage>
        <taxon>Eukaryota</taxon>
        <taxon>Sar</taxon>
        <taxon>Alveolata</taxon>
        <taxon>Dinophyceae</taxon>
        <taxon>Suessiales</taxon>
        <taxon>Symbiodiniaceae</taxon>
        <taxon>Symbiodinium</taxon>
    </lineage>
</organism>
<dbReference type="SUPFAM" id="SSF52200">
    <property type="entry name" value="Toll/Interleukin receptor TIR domain"/>
    <property type="match status" value="1"/>
</dbReference>
<dbReference type="AlphaFoldDB" id="A0A812VX69"/>
<reference evidence="1" key="1">
    <citation type="submission" date="2021-02" db="EMBL/GenBank/DDBJ databases">
        <authorList>
            <person name="Dougan E. K."/>
            <person name="Rhodes N."/>
            <person name="Thang M."/>
            <person name="Chan C."/>
        </authorList>
    </citation>
    <scope>NUCLEOTIDE SEQUENCE</scope>
</reference>
<dbReference type="EMBL" id="CAJNIZ010043316">
    <property type="protein sequence ID" value="CAE7657039.1"/>
    <property type="molecule type" value="Genomic_DNA"/>
</dbReference>
<name>A0A812VX69_SYMPI</name>
<dbReference type="Proteomes" id="UP000649617">
    <property type="component" value="Unassembled WGS sequence"/>
</dbReference>
<evidence type="ECO:0000313" key="2">
    <source>
        <dbReference type="Proteomes" id="UP000649617"/>
    </source>
</evidence>
<dbReference type="InterPro" id="IPR035897">
    <property type="entry name" value="Toll_tir_struct_dom_sf"/>
</dbReference>